<dbReference type="EC" id="2.1.1.228" evidence="10"/>
<evidence type="ECO:0000256" key="8">
    <source>
        <dbReference type="ARBA" id="ARBA00023242"/>
    </source>
</evidence>
<accession>A0A1E4U028</accession>
<evidence type="ECO:0000256" key="2">
    <source>
        <dbReference type="ARBA" id="ARBA00022490"/>
    </source>
</evidence>
<evidence type="ECO:0000259" key="11">
    <source>
        <dbReference type="PROSITE" id="PS51684"/>
    </source>
</evidence>
<comment type="similarity">
    <text evidence="1">Belongs to the class I-like SAM-binding methyltransferase superfamily. TRM5/TYW2 family.</text>
</comment>
<evidence type="ECO:0000256" key="7">
    <source>
        <dbReference type="ARBA" id="ARBA00023128"/>
    </source>
</evidence>
<dbReference type="EMBL" id="KV454012">
    <property type="protein sequence ID" value="ODV97278.1"/>
    <property type="molecule type" value="Genomic_DNA"/>
</dbReference>
<comment type="subunit">
    <text evidence="10">Monomer.</text>
</comment>
<comment type="subcellular location">
    <subcellularLocation>
        <location evidence="10">Mitochondrion matrix</location>
    </subcellularLocation>
    <subcellularLocation>
        <location evidence="10">Nucleus</location>
    </subcellularLocation>
    <subcellularLocation>
        <location evidence="10">Cytoplasm</location>
    </subcellularLocation>
    <text evidence="10">Predominantly in the mitochondria and in the nucleus.</text>
</comment>
<keyword evidence="3 10" id="KW-0489">Methyltransferase</keyword>
<dbReference type="OrthoDB" id="408788at2759"/>
<dbReference type="HAMAP" id="MF_03152">
    <property type="entry name" value="TRM5"/>
    <property type="match status" value="1"/>
</dbReference>
<evidence type="ECO:0000256" key="4">
    <source>
        <dbReference type="ARBA" id="ARBA00022679"/>
    </source>
</evidence>
<evidence type="ECO:0000256" key="9">
    <source>
        <dbReference type="ARBA" id="ARBA00047783"/>
    </source>
</evidence>
<dbReference type="InterPro" id="IPR056743">
    <property type="entry name" value="TRM5-TYW2-like_MTfase"/>
</dbReference>
<dbReference type="STRING" id="669874.A0A1E4U028"/>
<evidence type="ECO:0000313" key="13">
    <source>
        <dbReference type="Proteomes" id="UP000094236"/>
    </source>
</evidence>
<keyword evidence="7 10" id="KW-0496">Mitochondrion</keyword>
<dbReference type="GO" id="GO:0005759">
    <property type="term" value="C:mitochondrial matrix"/>
    <property type="evidence" value="ECO:0007669"/>
    <property type="project" value="UniProtKB-SubCell"/>
</dbReference>
<evidence type="ECO:0000256" key="5">
    <source>
        <dbReference type="ARBA" id="ARBA00022691"/>
    </source>
</evidence>
<protein>
    <recommendedName>
        <fullName evidence="10">tRNA (guanine(37)-N1)-methyltransferase</fullName>
        <ecNumber evidence="10">2.1.1.228</ecNumber>
    </recommendedName>
    <alternativeName>
        <fullName evidence="10">M1G-methyltransferase</fullName>
    </alternativeName>
    <alternativeName>
        <fullName evidence="10">tRNA [GM37] methyltransferase</fullName>
    </alternativeName>
    <alternativeName>
        <fullName evidence="10">tRNA methyltransferase 5</fullName>
    </alternativeName>
</protein>
<feature type="binding site" evidence="10">
    <location>
        <begin position="305"/>
        <end position="306"/>
    </location>
    <ligand>
        <name>S-adenosyl-L-methionine</name>
        <dbReference type="ChEBI" id="CHEBI:59789"/>
    </ligand>
</feature>
<dbReference type="PANTHER" id="PTHR23245">
    <property type="entry name" value="TRNA METHYLTRANSFERASE"/>
    <property type="match status" value="1"/>
</dbReference>
<evidence type="ECO:0000256" key="1">
    <source>
        <dbReference type="ARBA" id="ARBA00009775"/>
    </source>
</evidence>
<dbReference type="Pfam" id="PF02475">
    <property type="entry name" value="TRM5-TYW2_MTfase"/>
    <property type="match status" value="1"/>
</dbReference>
<evidence type="ECO:0000256" key="3">
    <source>
        <dbReference type="ARBA" id="ARBA00022603"/>
    </source>
</evidence>
<feature type="binding site" evidence="10">
    <location>
        <position position="362"/>
    </location>
    <ligand>
        <name>S-adenosyl-L-methionine</name>
        <dbReference type="ChEBI" id="CHEBI:59789"/>
    </ligand>
</feature>
<keyword evidence="4 10" id="KW-0808">Transferase</keyword>
<dbReference type="GO" id="GO:0002939">
    <property type="term" value="P:tRNA N1-guanine methylation"/>
    <property type="evidence" value="ECO:0007669"/>
    <property type="project" value="EnsemblFungi"/>
</dbReference>
<feature type="binding site" evidence="10">
    <location>
        <begin position="277"/>
        <end position="278"/>
    </location>
    <ligand>
        <name>S-adenosyl-L-methionine</name>
        <dbReference type="ChEBI" id="CHEBI:59789"/>
    </ligand>
</feature>
<dbReference type="InterPro" id="IPR056744">
    <property type="entry name" value="TRM5/TYW2-like_N"/>
</dbReference>
<organism evidence="12 13">
    <name type="scientific">Pachysolen tannophilus NRRL Y-2460</name>
    <dbReference type="NCBI Taxonomy" id="669874"/>
    <lineage>
        <taxon>Eukaryota</taxon>
        <taxon>Fungi</taxon>
        <taxon>Dikarya</taxon>
        <taxon>Ascomycota</taxon>
        <taxon>Saccharomycotina</taxon>
        <taxon>Pichiomycetes</taxon>
        <taxon>Pachysolenaceae</taxon>
        <taxon>Pachysolen</taxon>
    </lineage>
</organism>
<keyword evidence="13" id="KW-1185">Reference proteome</keyword>
<evidence type="ECO:0000313" key="12">
    <source>
        <dbReference type="EMBL" id="ODV97278.1"/>
    </source>
</evidence>
<dbReference type="Gene3D" id="3.30.300.110">
    <property type="entry name" value="Met-10+ protein-like domains"/>
    <property type="match status" value="1"/>
</dbReference>
<dbReference type="Proteomes" id="UP000094236">
    <property type="component" value="Unassembled WGS sequence"/>
</dbReference>
<feature type="domain" description="SAM-dependent methyltransferase TRM5/TYW2-type" evidence="11">
    <location>
        <begin position="147"/>
        <end position="464"/>
    </location>
</feature>
<dbReference type="SUPFAM" id="SSF53335">
    <property type="entry name" value="S-adenosyl-L-methionine-dependent methyltransferases"/>
    <property type="match status" value="1"/>
</dbReference>
<keyword evidence="5 10" id="KW-0949">S-adenosyl-L-methionine</keyword>
<evidence type="ECO:0000256" key="10">
    <source>
        <dbReference type="HAMAP-Rule" id="MF_03152"/>
    </source>
</evidence>
<proteinExistence type="inferred from homology"/>
<keyword evidence="6 10" id="KW-0819">tRNA processing</keyword>
<dbReference type="InterPro" id="IPR029063">
    <property type="entry name" value="SAM-dependent_MTases_sf"/>
</dbReference>
<dbReference type="GO" id="GO:0070901">
    <property type="term" value="P:mitochondrial tRNA methylation"/>
    <property type="evidence" value="ECO:0007669"/>
    <property type="project" value="EnsemblFungi"/>
</dbReference>
<comment type="similarity">
    <text evidence="10">Belongs to the TRM5 / TYW2 family.</text>
</comment>
<dbReference type="FunFam" id="3.30.300.110:FF:000001">
    <property type="entry name" value="tRNA (guanine(37)-N1)-methyltransferase"/>
    <property type="match status" value="1"/>
</dbReference>
<name>A0A1E4U028_PACTA</name>
<dbReference type="PROSITE" id="PS51684">
    <property type="entry name" value="SAM_MT_TRM5_TYW2"/>
    <property type="match status" value="1"/>
</dbReference>
<sequence>METTKRLGYVSIKSQLVSPPINRSMSELDRSFFTKKFNVWSLYFPDPTKIGAFVRIAKEDILQVPHVPFIIKYDGTKGEKGVVLTDRVISPEDVKIALQKKTLELIDEYHCQLRPYEIVIDYNYWKTDEILRAILPDDSDEEIPSGFTRTGHIAHINLKDDYKKYDKIIGTVILDKNPSIKTVVDKVDTIDTTFRTFKMKVIAGEPNFIVEQRESDCLFKFDFSKVYWNSRLHTEHKRLVDIFTDEGGVGAICDVMAGVGPFAIPSGKNQLVVFANDLNPESYKWLEVNIGLNKVGDFVKAYNTDGREFIKESTKLIYEHSNKEKAIELPRPKKKAKFTNESKEISNLKKEIPKFFTQYVMNLPDSAITFLDAFIGLYSKNGFTKDEMYSIPGFKLPVINFHHFEKFSPDEKPEPSNEELYKRIHLKVKKLINYDINFEDMSFHLVRKVAPTKPMYCISFTLPEEVAFLDTAKISHDNK</sequence>
<dbReference type="Pfam" id="PF25133">
    <property type="entry name" value="TYW2_N_2"/>
    <property type="match status" value="1"/>
</dbReference>
<dbReference type="InterPro" id="IPR030382">
    <property type="entry name" value="MeTrfase_TRM5/TYW2"/>
</dbReference>
<dbReference type="PANTHER" id="PTHR23245:SF36">
    <property type="entry name" value="TRNA (GUANINE(37)-N1)-METHYLTRANSFERASE"/>
    <property type="match status" value="1"/>
</dbReference>
<dbReference type="Gene3D" id="3.40.50.150">
    <property type="entry name" value="Vaccinia Virus protein VP39"/>
    <property type="match status" value="1"/>
</dbReference>
<dbReference type="AlphaFoldDB" id="A0A1E4U028"/>
<keyword evidence="2 10" id="KW-0963">Cytoplasm</keyword>
<comment type="function">
    <text evidence="10">Specifically methylates the N1 position of guanosine-37 in various cytoplasmic and mitochondrial tRNAs. Methylation is not dependent on the nature of the nucleoside 5' of the target nucleoside. This is the first step in the biosynthesis of wybutosine (yW), a modified base adjacent to the anticodon of tRNAs and required for accurate decoding.</text>
</comment>
<comment type="catalytic activity">
    <reaction evidence="9 10">
        <text>guanosine(37) in tRNA + S-adenosyl-L-methionine = N(1)-methylguanosine(37) in tRNA + S-adenosyl-L-homocysteine + H(+)</text>
        <dbReference type="Rhea" id="RHEA:36899"/>
        <dbReference type="Rhea" id="RHEA-COMP:10145"/>
        <dbReference type="Rhea" id="RHEA-COMP:10147"/>
        <dbReference type="ChEBI" id="CHEBI:15378"/>
        <dbReference type="ChEBI" id="CHEBI:57856"/>
        <dbReference type="ChEBI" id="CHEBI:59789"/>
        <dbReference type="ChEBI" id="CHEBI:73542"/>
        <dbReference type="ChEBI" id="CHEBI:74269"/>
        <dbReference type="EC" id="2.1.1.228"/>
    </reaction>
</comment>
<dbReference type="InterPro" id="IPR025792">
    <property type="entry name" value="tRNA_Gua_MeTrfase_euk"/>
</dbReference>
<feature type="binding site" evidence="10">
    <location>
        <position position="236"/>
    </location>
    <ligand>
        <name>S-adenosyl-L-methionine</name>
        <dbReference type="ChEBI" id="CHEBI:59789"/>
    </ligand>
</feature>
<dbReference type="GO" id="GO:0052906">
    <property type="term" value="F:tRNA (guanine(37)-N1)-methyltransferase activity"/>
    <property type="evidence" value="ECO:0007669"/>
    <property type="project" value="UniProtKB-UniRule"/>
</dbReference>
<evidence type="ECO:0000256" key="6">
    <source>
        <dbReference type="ARBA" id="ARBA00022694"/>
    </source>
</evidence>
<gene>
    <name evidence="10" type="primary">TRM5</name>
    <name evidence="12" type="ORF">PACTADRAFT_38626</name>
</gene>
<reference evidence="13" key="1">
    <citation type="submission" date="2016-05" db="EMBL/GenBank/DDBJ databases">
        <title>Comparative genomics of biotechnologically important yeasts.</title>
        <authorList>
            <consortium name="DOE Joint Genome Institute"/>
            <person name="Riley R."/>
            <person name="Haridas S."/>
            <person name="Wolfe K.H."/>
            <person name="Lopes M.R."/>
            <person name="Hittinger C.T."/>
            <person name="Goker M."/>
            <person name="Salamov A."/>
            <person name="Wisecaver J."/>
            <person name="Long T.M."/>
            <person name="Aerts A.L."/>
            <person name="Barry K."/>
            <person name="Choi C."/>
            <person name="Clum A."/>
            <person name="Coughlan A.Y."/>
            <person name="Deshpande S."/>
            <person name="Douglass A.P."/>
            <person name="Hanson S.J."/>
            <person name="Klenk H.-P."/>
            <person name="Labutti K."/>
            <person name="Lapidus A."/>
            <person name="Lindquist E."/>
            <person name="Lipzen A."/>
            <person name="Meier-Kolthoff J.P."/>
            <person name="Ohm R.A."/>
            <person name="Otillar R.P."/>
            <person name="Pangilinan J."/>
            <person name="Peng Y."/>
            <person name="Rokas A."/>
            <person name="Rosa C.A."/>
            <person name="Scheuner C."/>
            <person name="Sibirny A.A."/>
            <person name="Slot J.C."/>
            <person name="Stielow J.B."/>
            <person name="Sun H."/>
            <person name="Kurtzman C.P."/>
            <person name="Blackwell M."/>
            <person name="Grigoriev I.V."/>
            <person name="Jeffries T.W."/>
        </authorList>
    </citation>
    <scope>NUCLEOTIDE SEQUENCE [LARGE SCALE GENOMIC DNA]</scope>
    <source>
        <strain evidence="13">NRRL Y-2460</strain>
    </source>
</reference>
<keyword evidence="8 10" id="KW-0539">Nucleus</keyword>
<dbReference type="GO" id="GO:0005634">
    <property type="term" value="C:nucleus"/>
    <property type="evidence" value="ECO:0007669"/>
    <property type="project" value="UniProtKB-SubCell"/>
</dbReference>